<gene>
    <name evidence="1" type="ORF">DRJ04_01200</name>
</gene>
<name>A0A662DL65_UNCAE</name>
<comment type="caution">
    <text evidence="1">The sequence shown here is derived from an EMBL/GenBank/DDBJ whole genome shotgun (WGS) entry which is preliminary data.</text>
</comment>
<dbReference type="EMBL" id="QMQA01000019">
    <property type="protein sequence ID" value="RLE15041.1"/>
    <property type="molecule type" value="Genomic_DNA"/>
</dbReference>
<evidence type="ECO:0000313" key="2">
    <source>
        <dbReference type="Proteomes" id="UP000280417"/>
    </source>
</evidence>
<sequence length="76" mass="8854">KENGYIRTAWLYTWTGELRKDYRVRATIKFSQDRSKIEVKSEANYYTGKDWMIGSDTALLETLKADITEITGQVTK</sequence>
<accession>A0A662DL65</accession>
<organism evidence="1 2">
    <name type="scientific">Aerophobetes bacterium</name>
    <dbReference type="NCBI Taxonomy" id="2030807"/>
    <lineage>
        <taxon>Bacteria</taxon>
        <taxon>Candidatus Aerophobota</taxon>
    </lineage>
</organism>
<proteinExistence type="predicted"/>
<evidence type="ECO:0000313" key="1">
    <source>
        <dbReference type="EMBL" id="RLE15041.1"/>
    </source>
</evidence>
<dbReference type="AlphaFoldDB" id="A0A662DL65"/>
<reference evidence="1 2" key="1">
    <citation type="submission" date="2018-06" db="EMBL/GenBank/DDBJ databases">
        <title>Extensive metabolic versatility and redundancy in microbially diverse, dynamic hydrothermal sediments.</title>
        <authorList>
            <person name="Dombrowski N."/>
            <person name="Teske A."/>
            <person name="Baker B.J."/>
        </authorList>
    </citation>
    <scope>NUCLEOTIDE SEQUENCE [LARGE SCALE GENOMIC DNA]</scope>
    <source>
        <strain evidence="1">B3_G15</strain>
    </source>
</reference>
<protein>
    <submittedName>
        <fullName evidence="1">Uncharacterized protein</fullName>
    </submittedName>
</protein>
<dbReference type="Proteomes" id="UP000280417">
    <property type="component" value="Unassembled WGS sequence"/>
</dbReference>
<feature type="non-terminal residue" evidence="1">
    <location>
        <position position="1"/>
    </location>
</feature>